<proteinExistence type="predicted"/>
<evidence type="ECO:0000256" key="1">
    <source>
        <dbReference type="SAM" id="Phobius"/>
    </source>
</evidence>
<organism evidence="3 4">
    <name type="scientific">Arachis hypogaea</name>
    <name type="common">Peanut</name>
    <dbReference type="NCBI Taxonomy" id="3818"/>
    <lineage>
        <taxon>Eukaryota</taxon>
        <taxon>Viridiplantae</taxon>
        <taxon>Streptophyta</taxon>
        <taxon>Embryophyta</taxon>
        <taxon>Tracheophyta</taxon>
        <taxon>Spermatophyta</taxon>
        <taxon>Magnoliopsida</taxon>
        <taxon>eudicotyledons</taxon>
        <taxon>Gunneridae</taxon>
        <taxon>Pentapetalae</taxon>
        <taxon>rosids</taxon>
        <taxon>fabids</taxon>
        <taxon>Fabales</taxon>
        <taxon>Fabaceae</taxon>
        <taxon>Papilionoideae</taxon>
        <taxon>50 kb inversion clade</taxon>
        <taxon>dalbergioids sensu lato</taxon>
        <taxon>Dalbergieae</taxon>
        <taxon>Pterocarpus clade</taxon>
        <taxon>Arachis</taxon>
    </lineage>
</organism>
<keyword evidence="1" id="KW-1133">Transmembrane helix</keyword>
<dbReference type="PROSITE" id="PS51297">
    <property type="entry name" value="K_BOX"/>
    <property type="match status" value="1"/>
</dbReference>
<dbReference type="EMBL" id="CP031001">
    <property type="protein sequence ID" value="QHN77799.1"/>
    <property type="molecule type" value="Genomic_DNA"/>
</dbReference>
<gene>
    <name evidence="3" type="ORF">DS421_19g655930</name>
</gene>
<dbReference type="Proteomes" id="UP000464620">
    <property type="component" value="Chromosome B09"/>
</dbReference>
<evidence type="ECO:0000259" key="2">
    <source>
        <dbReference type="PROSITE" id="PS51297"/>
    </source>
</evidence>
<dbReference type="AlphaFoldDB" id="A0A6B9V8Q5"/>
<keyword evidence="1" id="KW-0472">Membrane</keyword>
<feature type="domain" description="K-box" evidence="2">
    <location>
        <begin position="87"/>
        <end position="143"/>
    </location>
</feature>
<keyword evidence="1" id="KW-0812">Transmembrane</keyword>
<feature type="transmembrane region" description="Helical" evidence="1">
    <location>
        <begin position="47"/>
        <end position="68"/>
    </location>
</feature>
<dbReference type="GO" id="GO:0005634">
    <property type="term" value="C:nucleus"/>
    <property type="evidence" value="ECO:0007669"/>
    <property type="project" value="InterPro"/>
</dbReference>
<reference evidence="3 4" key="1">
    <citation type="submission" date="2020-01" db="EMBL/GenBank/DDBJ databases">
        <title>Genome sequence of Arachis hypogaea, cultivar Shitouqi.</title>
        <authorList>
            <person name="Zhuang W."/>
            <person name="Chen H."/>
            <person name="Varshney R."/>
            <person name="Wang D."/>
            <person name="Ming R."/>
        </authorList>
    </citation>
    <scope>NUCLEOTIDE SEQUENCE [LARGE SCALE GENOMIC DNA]</scope>
    <source>
        <tissue evidence="3">Young leaf</tissue>
    </source>
</reference>
<dbReference type="InterPro" id="IPR002487">
    <property type="entry name" value="TF_Kbox"/>
</dbReference>
<evidence type="ECO:0000313" key="3">
    <source>
        <dbReference type="EMBL" id="QHN77799.1"/>
    </source>
</evidence>
<dbReference type="Pfam" id="PF01486">
    <property type="entry name" value="K-box"/>
    <property type="match status" value="1"/>
</dbReference>
<accession>A0A6B9V8Q5</accession>
<name>A0A6B9V8Q5_ARAHY</name>
<sequence>MVTVFGGGLKGSMVTVLGGGLKGSMVTVFEWRGVRSWGTALVKISPYTFSAVAIGVSVLIAAWGNYVLQSRLPEALPRISLVLEELSKGIRKQVLLPQTQNLYLKLIHRHILGEALSSLSLKELKNLESRLEKGLSRVRSRKV</sequence>
<protein>
    <submittedName>
        <fullName evidence="3">Agamous-like MADS-box protein</fullName>
    </submittedName>
</protein>
<evidence type="ECO:0000313" key="4">
    <source>
        <dbReference type="Proteomes" id="UP000464620"/>
    </source>
</evidence>
<dbReference type="GO" id="GO:0003700">
    <property type="term" value="F:DNA-binding transcription factor activity"/>
    <property type="evidence" value="ECO:0007669"/>
    <property type="project" value="InterPro"/>
</dbReference>